<name>A0A0P7BRR0_9BACT</name>
<gene>
    <name evidence="1" type="ORF">AFM12_05605</name>
</gene>
<dbReference type="AlphaFoldDB" id="A0A0P7BRR0"/>
<comment type="caution">
    <text evidence="1">The sequence shown here is derived from an EMBL/GenBank/DDBJ whole genome shotgun (WGS) entry which is preliminary data.</text>
</comment>
<dbReference type="OrthoDB" id="1450356at2"/>
<accession>A0A0P7BRR0</accession>
<dbReference type="STRING" id="1605367.AFM12_05605"/>
<keyword evidence="2" id="KW-1185">Reference proteome</keyword>
<sequence length="119" mass="13911">MVIGSRRGYSDEQITEAEYVGFIQDWQQKLYAKTGFLLSAKVTPCQIVMAGQIEPHFEISFINYPKFLIGESELKLHIENLLRALMLEFEQNRVVLIYLDETVMFEMSPKVDPRITEYE</sequence>
<organism evidence="1 2">
    <name type="scientific">Jiulongibacter sediminis</name>
    <dbReference type="NCBI Taxonomy" id="1605367"/>
    <lineage>
        <taxon>Bacteria</taxon>
        <taxon>Pseudomonadati</taxon>
        <taxon>Bacteroidota</taxon>
        <taxon>Cytophagia</taxon>
        <taxon>Cytophagales</taxon>
        <taxon>Leadbetterellaceae</taxon>
        <taxon>Jiulongibacter</taxon>
    </lineage>
</organism>
<protein>
    <submittedName>
        <fullName evidence="1">Uncharacterized protein</fullName>
    </submittedName>
</protein>
<evidence type="ECO:0000313" key="2">
    <source>
        <dbReference type="Proteomes" id="UP000050454"/>
    </source>
</evidence>
<evidence type="ECO:0000313" key="1">
    <source>
        <dbReference type="EMBL" id="KPM50025.1"/>
    </source>
</evidence>
<dbReference type="Proteomes" id="UP000050454">
    <property type="component" value="Unassembled WGS sequence"/>
</dbReference>
<dbReference type="EMBL" id="LGTQ01000005">
    <property type="protein sequence ID" value="KPM50025.1"/>
    <property type="molecule type" value="Genomic_DNA"/>
</dbReference>
<reference evidence="1 2" key="1">
    <citation type="submission" date="2015-07" db="EMBL/GenBank/DDBJ databases">
        <title>The draft genome sequence of Leadbetterella sp. JN14-9.</title>
        <authorList>
            <person name="Liu Y."/>
            <person name="Du J."/>
            <person name="Shao Z."/>
        </authorList>
    </citation>
    <scope>NUCLEOTIDE SEQUENCE [LARGE SCALE GENOMIC DNA]</scope>
    <source>
        <strain evidence="1 2">JN14-9</strain>
    </source>
</reference>
<proteinExistence type="predicted"/>